<evidence type="ECO:0000313" key="1">
    <source>
        <dbReference type="Proteomes" id="UP000095283"/>
    </source>
</evidence>
<name>A0A1I7XE68_HETBA</name>
<evidence type="ECO:0000313" key="2">
    <source>
        <dbReference type="WBParaSite" id="Hba_15631"/>
    </source>
</evidence>
<organism evidence="1 2">
    <name type="scientific">Heterorhabditis bacteriophora</name>
    <name type="common">Entomopathogenic nematode worm</name>
    <dbReference type="NCBI Taxonomy" id="37862"/>
    <lineage>
        <taxon>Eukaryota</taxon>
        <taxon>Metazoa</taxon>
        <taxon>Ecdysozoa</taxon>
        <taxon>Nematoda</taxon>
        <taxon>Chromadorea</taxon>
        <taxon>Rhabditida</taxon>
        <taxon>Rhabditina</taxon>
        <taxon>Rhabditomorpha</taxon>
        <taxon>Strongyloidea</taxon>
        <taxon>Heterorhabditidae</taxon>
        <taxon>Heterorhabditis</taxon>
    </lineage>
</organism>
<protein>
    <submittedName>
        <fullName evidence="2">Uncharacterized protein</fullName>
    </submittedName>
</protein>
<accession>A0A1I7XE68</accession>
<dbReference type="WBParaSite" id="Hba_15631">
    <property type="protein sequence ID" value="Hba_15631"/>
    <property type="gene ID" value="Hba_15631"/>
</dbReference>
<keyword evidence="1" id="KW-1185">Reference proteome</keyword>
<proteinExistence type="predicted"/>
<dbReference type="Proteomes" id="UP000095283">
    <property type="component" value="Unplaced"/>
</dbReference>
<sequence>MMSLHLTSQEKSRLINEEKRKRRIARLIQVRAQMANSAEQIRETVLSDKTVKLNKIKADLCEAVVNRMREINSKPTKSTCTEIASPVHRTHFNTVSFRLTTQEKRRLIENERKKRRIARLLQVRAQTMSNTKGIRRNLLAEKNCEQNNIRSGLRKKVVKDLRIPSS</sequence>
<reference evidence="2" key="1">
    <citation type="submission" date="2016-11" db="UniProtKB">
        <authorList>
            <consortium name="WormBaseParasite"/>
        </authorList>
    </citation>
    <scope>IDENTIFICATION</scope>
</reference>
<dbReference type="AlphaFoldDB" id="A0A1I7XE68"/>